<dbReference type="GO" id="GO:0004849">
    <property type="term" value="F:uridine kinase activity"/>
    <property type="evidence" value="ECO:0000318"/>
    <property type="project" value="GO_Central"/>
</dbReference>
<comment type="pathway">
    <text evidence="2 11">Pyrimidine metabolism; CTP biosynthesis via salvage pathway; CTP from cytidine: step 1/3.</text>
</comment>
<evidence type="ECO:0000256" key="12">
    <source>
        <dbReference type="SAM" id="MobiDB-lite"/>
    </source>
</evidence>
<evidence type="ECO:0000256" key="1">
    <source>
        <dbReference type="ARBA" id="ARBA00004690"/>
    </source>
</evidence>
<keyword evidence="6 11" id="KW-0808">Transferase</keyword>
<evidence type="ECO:0000256" key="5">
    <source>
        <dbReference type="ARBA" id="ARBA00022533"/>
    </source>
</evidence>
<comment type="similarity">
    <text evidence="4">In the C-terminal section; belongs to the UPRTase family.</text>
</comment>
<dbReference type="InterPro" id="IPR000836">
    <property type="entry name" value="PRTase_dom"/>
</dbReference>
<feature type="region of interest" description="Disordered" evidence="12">
    <location>
        <begin position="280"/>
        <end position="303"/>
    </location>
</feature>
<dbReference type="OMA" id="NGHVITH"/>
<dbReference type="CDD" id="cd06223">
    <property type="entry name" value="PRTases_typeI"/>
    <property type="match status" value="1"/>
</dbReference>
<proteinExistence type="inferred from homology"/>
<evidence type="ECO:0000256" key="3">
    <source>
        <dbReference type="ARBA" id="ARBA00008173"/>
    </source>
</evidence>
<dbReference type="GO" id="GO:0005525">
    <property type="term" value="F:GTP binding"/>
    <property type="evidence" value="ECO:0007669"/>
    <property type="project" value="UniProtKB-KW"/>
</dbReference>
<dbReference type="Proteomes" id="UP000028999">
    <property type="component" value="Unassembled WGS sequence"/>
</dbReference>
<dbReference type="FunFam" id="3.40.50.2020:FF:000015">
    <property type="entry name" value="Uridine kinase"/>
    <property type="match status" value="1"/>
</dbReference>
<keyword evidence="8 11" id="KW-0418">Kinase</keyword>
<feature type="domain" description="Phosphoribosyltransferase" evidence="15">
    <location>
        <begin position="650"/>
        <end position="852"/>
    </location>
</feature>
<comment type="similarity">
    <text evidence="3">In the N-terminal section; belongs to the uridine kinase family.</text>
</comment>
<dbReference type="NCBIfam" id="NF004018">
    <property type="entry name" value="PRK05480.1"/>
    <property type="match status" value="1"/>
</dbReference>
<evidence type="ECO:0000256" key="10">
    <source>
        <dbReference type="ARBA" id="ARBA00023268"/>
    </source>
</evidence>
<evidence type="ECO:0000256" key="7">
    <source>
        <dbReference type="ARBA" id="ARBA00022741"/>
    </source>
</evidence>
<comment type="catalytic activity">
    <reaction evidence="11">
        <text>uridine + ATP = UMP + ADP + H(+)</text>
        <dbReference type="Rhea" id="RHEA:16825"/>
        <dbReference type="ChEBI" id="CHEBI:15378"/>
        <dbReference type="ChEBI" id="CHEBI:16704"/>
        <dbReference type="ChEBI" id="CHEBI:30616"/>
        <dbReference type="ChEBI" id="CHEBI:57865"/>
        <dbReference type="ChEBI" id="CHEBI:456216"/>
        <dbReference type="EC" id="2.7.1.48"/>
    </reaction>
</comment>
<evidence type="ECO:0000256" key="8">
    <source>
        <dbReference type="ARBA" id="ARBA00022777"/>
    </source>
</evidence>
<dbReference type="GO" id="GO:0044206">
    <property type="term" value="P:UMP salvage"/>
    <property type="evidence" value="ECO:0007669"/>
    <property type="project" value="UniProtKB-UniPathway"/>
</dbReference>
<evidence type="ECO:0000256" key="2">
    <source>
        <dbReference type="ARBA" id="ARBA00004784"/>
    </source>
</evidence>
<evidence type="ECO:0000313" key="16">
    <source>
        <dbReference type="EMBL" id="CDY20046.1"/>
    </source>
</evidence>
<dbReference type="Pfam" id="PF00485">
    <property type="entry name" value="PRK"/>
    <property type="match status" value="1"/>
</dbReference>
<evidence type="ECO:0000259" key="15">
    <source>
        <dbReference type="Pfam" id="PF14681"/>
    </source>
</evidence>
<evidence type="ECO:0000259" key="13">
    <source>
        <dbReference type="Pfam" id="PF00485"/>
    </source>
</evidence>
<dbReference type="InterPro" id="IPR000764">
    <property type="entry name" value="Uridine_kinase-like"/>
</dbReference>
<dbReference type="InterPro" id="IPR026960">
    <property type="entry name" value="RVT-Znf"/>
</dbReference>
<dbReference type="FunFam" id="3.40.50.300:FF:002797">
    <property type="entry name" value="Uridine kinase"/>
    <property type="match status" value="1"/>
</dbReference>
<dbReference type="InterPro" id="IPR006083">
    <property type="entry name" value="PRK/URK"/>
</dbReference>
<protein>
    <recommendedName>
        <fullName evidence="11">Uridine kinase</fullName>
        <ecNumber evidence="11">2.7.1.48</ecNumber>
    </recommendedName>
</protein>
<feature type="domain" description="Phosphoribulokinase/uridine kinase" evidence="13">
    <location>
        <begin position="436"/>
        <end position="622"/>
    </location>
</feature>
<dbReference type="STRING" id="3708.A0A078G3X9"/>
<dbReference type="Pfam" id="PF14681">
    <property type="entry name" value="UPRTase"/>
    <property type="match status" value="1"/>
</dbReference>
<keyword evidence="9" id="KW-0342">GTP-binding</keyword>
<reference evidence="16 17" key="1">
    <citation type="journal article" date="2014" name="Science">
        <title>Plant genetics. Early allopolyploid evolution in the post-Neolithic Brassica napus oilseed genome.</title>
        <authorList>
            <person name="Chalhoub B."/>
            <person name="Denoeud F."/>
            <person name="Liu S."/>
            <person name="Parkin I.A."/>
            <person name="Tang H."/>
            <person name="Wang X."/>
            <person name="Chiquet J."/>
            <person name="Belcram H."/>
            <person name="Tong C."/>
            <person name="Samans B."/>
            <person name="Correa M."/>
            <person name="Da Silva C."/>
            <person name="Just J."/>
            <person name="Falentin C."/>
            <person name="Koh C.S."/>
            <person name="Le Clainche I."/>
            <person name="Bernard M."/>
            <person name="Bento P."/>
            <person name="Noel B."/>
            <person name="Labadie K."/>
            <person name="Alberti A."/>
            <person name="Charles M."/>
            <person name="Arnaud D."/>
            <person name="Guo H."/>
            <person name="Daviaud C."/>
            <person name="Alamery S."/>
            <person name="Jabbari K."/>
            <person name="Zhao M."/>
            <person name="Edger P.P."/>
            <person name="Chelaifa H."/>
            <person name="Tack D."/>
            <person name="Lassalle G."/>
            <person name="Mestiri I."/>
            <person name="Schnel N."/>
            <person name="Le Paslier M.C."/>
            <person name="Fan G."/>
            <person name="Renault V."/>
            <person name="Bayer P.E."/>
            <person name="Golicz A.A."/>
            <person name="Manoli S."/>
            <person name="Lee T.H."/>
            <person name="Thi V.H."/>
            <person name="Chalabi S."/>
            <person name="Hu Q."/>
            <person name="Fan C."/>
            <person name="Tollenaere R."/>
            <person name="Lu Y."/>
            <person name="Battail C."/>
            <person name="Shen J."/>
            <person name="Sidebottom C.H."/>
            <person name="Wang X."/>
            <person name="Canaguier A."/>
            <person name="Chauveau A."/>
            <person name="Berard A."/>
            <person name="Deniot G."/>
            <person name="Guan M."/>
            <person name="Liu Z."/>
            <person name="Sun F."/>
            <person name="Lim Y.P."/>
            <person name="Lyons E."/>
            <person name="Town C.D."/>
            <person name="Bancroft I."/>
            <person name="Wang X."/>
            <person name="Meng J."/>
            <person name="Ma J."/>
            <person name="Pires J.C."/>
            <person name="King G.J."/>
            <person name="Brunel D."/>
            <person name="Delourme R."/>
            <person name="Renard M."/>
            <person name="Aury J.M."/>
            <person name="Adams K.L."/>
            <person name="Batley J."/>
            <person name="Snowdon R.J."/>
            <person name="Tost J."/>
            <person name="Edwards D."/>
            <person name="Zhou Y."/>
            <person name="Hua W."/>
            <person name="Sharpe A.G."/>
            <person name="Paterson A.H."/>
            <person name="Guan C."/>
            <person name="Wincker P."/>
        </authorList>
    </citation>
    <scope>NUCLEOTIDE SEQUENCE [LARGE SCALE GENOMIC DNA]</scope>
    <source>
        <strain evidence="17">cv. Darmor-bzh</strain>
    </source>
</reference>
<gene>
    <name evidence="16" type="primary">BnaA09g02050D</name>
    <name evidence="16" type="ORF">GSBRNA2T00009885001</name>
</gene>
<dbReference type="NCBIfam" id="NF001097">
    <property type="entry name" value="PRK00129.1"/>
    <property type="match status" value="1"/>
</dbReference>
<dbReference type="EMBL" id="LK032102">
    <property type="protein sequence ID" value="CDY20046.1"/>
    <property type="molecule type" value="Genomic_DNA"/>
</dbReference>
<evidence type="ECO:0000256" key="4">
    <source>
        <dbReference type="ARBA" id="ARBA00010723"/>
    </source>
</evidence>
<dbReference type="InterPro" id="IPR029057">
    <property type="entry name" value="PRTase-like"/>
</dbReference>
<dbReference type="AlphaFoldDB" id="A0A078G3X9"/>
<accession>A0A078G3X9</accession>
<keyword evidence="7 11" id="KW-0547">Nucleotide-binding</keyword>
<evidence type="ECO:0000259" key="14">
    <source>
        <dbReference type="Pfam" id="PF13966"/>
    </source>
</evidence>
<comment type="similarity">
    <text evidence="11">Belongs to the uridine kinase family.</text>
</comment>
<dbReference type="SUPFAM" id="SSF53271">
    <property type="entry name" value="PRTase-like"/>
    <property type="match status" value="1"/>
</dbReference>
<dbReference type="PaxDb" id="3708-A0A078G3X9"/>
<dbReference type="PRINTS" id="PR00988">
    <property type="entry name" value="URIDINKINASE"/>
</dbReference>
<dbReference type="Gramene" id="CDY20046">
    <property type="protein sequence ID" value="CDY20046"/>
    <property type="gene ID" value="GSBRNA2T00009885001"/>
</dbReference>
<keyword evidence="5" id="KW-0021">Allosteric enzyme</keyword>
<evidence type="ECO:0000313" key="17">
    <source>
        <dbReference type="Proteomes" id="UP000028999"/>
    </source>
</evidence>
<keyword evidence="10" id="KW-0511">Multifunctional enzyme</keyword>
<evidence type="ECO:0000256" key="6">
    <source>
        <dbReference type="ARBA" id="ARBA00022679"/>
    </source>
</evidence>
<evidence type="ECO:0000256" key="11">
    <source>
        <dbReference type="RuleBase" id="RU003825"/>
    </source>
</evidence>
<dbReference type="UniPathway" id="UPA00574">
    <property type="reaction ID" value="UER00637"/>
</dbReference>
<name>A0A078G3X9_BRANA</name>
<dbReference type="CDD" id="cd02023">
    <property type="entry name" value="UMPK"/>
    <property type="match status" value="1"/>
</dbReference>
<comment type="pathway">
    <text evidence="1 11">Pyrimidine metabolism; UMP biosynthesis via salvage pathway; UMP from uridine: step 1/1.</text>
</comment>
<sequence>MGIRLEATVDVVIRTHRRRRHRVEIFNEIEDHIERLKERGLFERDDIKLWRRGDKYKSTFSSKETWKLTRVSRVKVNWSPGIWFAFNTPKYSFMAWLAILNRLATGDRIRQWNTQHTSSCVFCNDPMESRDHLFFVCKFSEEVWKGLTQKLLDVRYTCQWDQVIPLLLDQNRDKTELFIVRYVFQATLYAIWRERNQRKHGEEPMTPGQVIKMVDKNVRNRLSSIRDRAHTGGLSLWRFIVSAANVPLALNHATAARADPETESSSEEALPVGAEASGPSLVFSSSADDDGDMSGVGAGGDEVEAGDLVDEDLGGFAPPEAGEALGVVVGFFLAVVGAEAVGGEVGADAVDFGEPVAAGEGEVELLSPLDISAPASGGGSAANTAVTANKATARDNSLKSLNYQIEEKKKMEQLSNGSITDNIFPSAPAPLKQPFVIGVAGGTASGKTTVCDMIMSQLHDQRVVLVNQDSFYHSLSAEKLKKVHEYNFDHPDAFNTEVLLSCMEKLRSGQPVSIPSYDFKTHQSIESASPVNPADVIILEGILVLNDPQVRDLMNMKIFVDTDADVRLSRRIQRDTVQRGRNIQNVLEQYTKFVKPSFDEFIQPSMKYADIIIPRGGDNDVAIDLIVQHIRTKLCQHNLCKIYSNIFIISSTFQIKGMHTLIRDVNTTKHDFVFYADRLIRLVVEHGLGHLPFTEKQITTPTGSVYTGVDFCKRLCGVSVIRSGESMENALRACCNGIKIGKILIHRENNDGRQLIYEKLPKDIASRHVFLLDPVLASGNSAVKAISLLISKGVPESHIIFLNLIAAPQGIHALCKKHPMVKIVTSEIDASLNEDSRVIPGLGEFADRYFGTDNSKNFQAGLKISK</sequence>
<dbReference type="NCBIfam" id="TIGR00235">
    <property type="entry name" value="udk"/>
    <property type="match status" value="1"/>
</dbReference>
<dbReference type="Pfam" id="PF13966">
    <property type="entry name" value="zf-RVT"/>
    <property type="match status" value="1"/>
</dbReference>
<feature type="domain" description="Reverse transcriptase zinc-binding" evidence="14">
    <location>
        <begin position="60"/>
        <end position="144"/>
    </location>
</feature>
<dbReference type="GO" id="GO:0005524">
    <property type="term" value="F:ATP binding"/>
    <property type="evidence" value="ECO:0007669"/>
    <property type="project" value="UniProtKB-KW"/>
</dbReference>
<dbReference type="GO" id="GO:0044211">
    <property type="term" value="P:CTP salvage"/>
    <property type="evidence" value="ECO:0007669"/>
    <property type="project" value="UniProtKB-UniPathway"/>
</dbReference>
<dbReference type="Gene3D" id="3.40.50.300">
    <property type="entry name" value="P-loop containing nucleotide triphosphate hydrolases"/>
    <property type="match status" value="1"/>
</dbReference>
<dbReference type="UniPathway" id="UPA00579">
    <property type="reaction ID" value="UER00640"/>
</dbReference>
<comment type="catalytic activity">
    <reaction evidence="11">
        <text>cytidine + ATP = CMP + ADP + H(+)</text>
        <dbReference type="Rhea" id="RHEA:24674"/>
        <dbReference type="ChEBI" id="CHEBI:15378"/>
        <dbReference type="ChEBI" id="CHEBI:17562"/>
        <dbReference type="ChEBI" id="CHEBI:30616"/>
        <dbReference type="ChEBI" id="CHEBI:60377"/>
        <dbReference type="ChEBI" id="CHEBI:456216"/>
        <dbReference type="EC" id="2.7.1.48"/>
    </reaction>
</comment>
<dbReference type="InterPro" id="IPR027417">
    <property type="entry name" value="P-loop_NTPase"/>
</dbReference>
<keyword evidence="17" id="KW-1185">Reference proteome</keyword>
<evidence type="ECO:0000256" key="9">
    <source>
        <dbReference type="ARBA" id="ARBA00023134"/>
    </source>
</evidence>
<dbReference type="PANTHER" id="PTHR10285">
    <property type="entry name" value="URIDINE KINASE"/>
    <property type="match status" value="1"/>
</dbReference>
<dbReference type="SUPFAM" id="SSF52540">
    <property type="entry name" value="P-loop containing nucleoside triphosphate hydrolases"/>
    <property type="match status" value="1"/>
</dbReference>
<dbReference type="GO" id="GO:0043771">
    <property type="term" value="F:cytidine kinase activity"/>
    <property type="evidence" value="ECO:0007669"/>
    <property type="project" value="RHEA"/>
</dbReference>
<dbReference type="Gene3D" id="3.40.50.2020">
    <property type="match status" value="1"/>
</dbReference>
<dbReference type="EC" id="2.7.1.48" evidence="11"/>
<dbReference type="GO" id="GO:0005737">
    <property type="term" value="C:cytoplasm"/>
    <property type="evidence" value="ECO:0000318"/>
    <property type="project" value="GO_Central"/>
</dbReference>
<organism evidence="16 17">
    <name type="scientific">Brassica napus</name>
    <name type="common">Rape</name>
    <dbReference type="NCBI Taxonomy" id="3708"/>
    <lineage>
        <taxon>Eukaryota</taxon>
        <taxon>Viridiplantae</taxon>
        <taxon>Streptophyta</taxon>
        <taxon>Embryophyta</taxon>
        <taxon>Tracheophyta</taxon>
        <taxon>Spermatophyta</taxon>
        <taxon>Magnoliopsida</taxon>
        <taxon>eudicotyledons</taxon>
        <taxon>Gunneridae</taxon>
        <taxon>Pentapetalae</taxon>
        <taxon>rosids</taxon>
        <taxon>malvids</taxon>
        <taxon>Brassicales</taxon>
        <taxon>Brassicaceae</taxon>
        <taxon>Brassiceae</taxon>
        <taxon>Brassica</taxon>
    </lineage>
</organism>
<keyword evidence="11" id="KW-0067">ATP-binding</keyword>